<dbReference type="Gene3D" id="3.40.50.1000">
    <property type="entry name" value="HAD superfamily/HAD-like"/>
    <property type="match status" value="1"/>
</dbReference>
<dbReference type="SUPFAM" id="SSF56784">
    <property type="entry name" value="HAD-like"/>
    <property type="match status" value="1"/>
</dbReference>
<evidence type="ECO:0000313" key="2">
    <source>
        <dbReference type="EMBL" id="MVP01350.1"/>
    </source>
</evidence>
<dbReference type="CDD" id="cd07516">
    <property type="entry name" value="HAD_Pase"/>
    <property type="match status" value="1"/>
</dbReference>
<keyword evidence="3" id="KW-1185">Reference proteome</keyword>
<dbReference type="GO" id="GO:0005829">
    <property type="term" value="C:cytosol"/>
    <property type="evidence" value="ECO:0007669"/>
    <property type="project" value="TreeGrafter"/>
</dbReference>
<dbReference type="InterPro" id="IPR006379">
    <property type="entry name" value="HAD-SF_hydro_IIB"/>
</dbReference>
<dbReference type="PANTHER" id="PTHR10000">
    <property type="entry name" value="PHOSPHOSERINE PHOSPHATASE"/>
    <property type="match status" value="1"/>
</dbReference>
<dbReference type="GO" id="GO:0000287">
    <property type="term" value="F:magnesium ion binding"/>
    <property type="evidence" value="ECO:0007669"/>
    <property type="project" value="TreeGrafter"/>
</dbReference>
<dbReference type="InterPro" id="IPR023214">
    <property type="entry name" value="HAD_sf"/>
</dbReference>
<name>A0A7X3FKK5_9BACL</name>
<reference evidence="2 3" key="1">
    <citation type="journal article" date="2019" name="Microorganisms">
        <title>Paenibacillus lutrae sp. nov., A Chitinolytic Species Isolated from A River Otter in Castril Natural Park, Granada, Spain.</title>
        <authorList>
            <person name="Rodriguez M."/>
            <person name="Reina J.C."/>
            <person name="Bejar V."/>
            <person name="Llamas I."/>
        </authorList>
    </citation>
    <scope>NUCLEOTIDE SEQUENCE [LARGE SCALE GENOMIC DNA]</scope>
    <source>
        <strain evidence="2 3">N10</strain>
    </source>
</reference>
<accession>A0A7X3FKK5</accession>
<dbReference type="GO" id="GO:0016791">
    <property type="term" value="F:phosphatase activity"/>
    <property type="evidence" value="ECO:0007669"/>
    <property type="project" value="TreeGrafter"/>
</dbReference>
<gene>
    <name evidence="2" type="ORF">EDM21_17785</name>
</gene>
<dbReference type="NCBIfam" id="TIGR01484">
    <property type="entry name" value="HAD-SF-IIB"/>
    <property type="match status" value="1"/>
</dbReference>
<dbReference type="Pfam" id="PF08282">
    <property type="entry name" value="Hydrolase_3"/>
    <property type="match status" value="2"/>
</dbReference>
<protein>
    <submittedName>
        <fullName evidence="2">HAD-IIB family hydrolase</fullName>
    </submittedName>
</protein>
<dbReference type="Gene3D" id="3.30.1240.10">
    <property type="match status" value="1"/>
</dbReference>
<keyword evidence="2" id="KW-0378">Hydrolase</keyword>
<dbReference type="RefSeq" id="WP_157337671.1">
    <property type="nucleotide sequence ID" value="NZ_RHLK01000011.1"/>
</dbReference>
<organism evidence="2 3">
    <name type="scientific">Paenibacillus lutrae</name>
    <dbReference type="NCBI Taxonomy" id="2078573"/>
    <lineage>
        <taxon>Bacteria</taxon>
        <taxon>Bacillati</taxon>
        <taxon>Bacillota</taxon>
        <taxon>Bacilli</taxon>
        <taxon>Bacillales</taxon>
        <taxon>Paenibacillaceae</taxon>
        <taxon>Paenibacillus</taxon>
    </lineage>
</organism>
<proteinExistence type="predicted"/>
<dbReference type="EMBL" id="RHLK01000011">
    <property type="protein sequence ID" value="MVP01350.1"/>
    <property type="molecule type" value="Genomic_DNA"/>
</dbReference>
<dbReference type="AlphaFoldDB" id="A0A7X3FKK5"/>
<evidence type="ECO:0000313" key="3">
    <source>
        <dbReference type="Proteomes" id="UP000490800"/>
    </source>
</evidence>
<dbReference type="SFLD" id="SFLDG01140">
    <property type="entry name" value="C2.B:_Phosphomannomutase_and_P"/>
    <property type="match status" value="1"/>
</dbReference>
<sequence>MTSYKLVALDLDGTTLTEDKRISDETRYWIKRAMEAGVTVIFSTGRGMQTASIYWDDLQLEVPMVMLNGAEIWKGPGQLWERHYLSRQEIRNLHKLAVDAGAWFWGYSVESLTGAREWTEEMFERDWLKFGIRHDDLPTIAKLREDAAACGNLEITRSADINMEVTRQGVSKEYGVRKVCELLGIGMHEVMAIGDHHNDMLMIQAAGWGVAMGNAEEELKRAADAVTDTNEQDGVARAIQRYVFGLEPQPLTPDKTGTYQRGDARSIT</sequence>
<dbReference type="InterPro" id="IPR036412">
    <property type="entry name" value="HAD-like_sf"/>
</dbReference>
<feature type="region of interest" description="Disordered" evidence="1">
    <location>
        <begin position="248"/>
        <end position="268"/>
    </location>
</feature>
<dbReference type="Proteomes" id="UP000490800">
    <property type="component" value="Unassembled WGS sequence"/>
</dbReference>
<comment type="caution">
    <text evidence="2">The sequence shown here is derived from an EMBL/GenBank/DDBJ whole genome shotgun (WGS) entry which is preliminary data.</text>
</comment>
<dbReference type="PANTHER" id="PTHR10000:SF55">
    <property type="entry name" value="5-AMINO-6-(5-PHOSPHO-D-RIBITYLAMINO)URACIL PHOSPHATASE YCSE"/>
    <property type="match status" value="1"/>
</dbReference>
<evidence type="ECO:0000256" key="1">
    <source>
        <dbReference type="SAM" id="MobiDB-lite"/>
    </source>
</evidence>
<dbReference type="SFLD" id="SFLDS00003">
    <property type="entry name" value="Haloacid_Dehalogenase"/>
    <property type="match status" value="1"/>
</dbReference>
<dbReference type="OrthoDB" id="9781413at2"/>